<feature type="transmembrane region" description="Helical" evidence="5">
    <location>
        <begin position="159"/>
        <end position="175"/>
    </location>
</feature>
<organism evidence="6 7">
    <name type="scientific">Vagococcus elongatus</name>
    <dbReference type="NCBI Taxonomy" id="180344"/>
    <lineage>
        <taxon>Bacteria</taxon>
        <taxon>Bacillati</taxon>
        <taxon>Bacillota</taxon>
        <taxon>Bacilli</taxon>
        <taxon>Lactobacillales</taxon>
        <taxon>Enterococcaceae</taxon>
        <taxon>Vagococcus</taxon>
    </lineage>
</organism>
<dbReference type="GO" id="GO:0016020">
    <property type="term" value="C:membrane"/>
    <property type="evidence" value="ECO:0007669"/>
    <property type="project" value="UniProtKB-SubCell"/>
</dbReference>
<protein>
    <recommendedName>
        <fullName evidence="8">Amino acid permease</fullName>
    </recommendedName>
</protein>
<feature type="transmembrane region" description="Helical" evidence="5">
    <location>
        <begin position="97"/>
        <end position="117"/>
    </location>
</feature>
<keyword evidence="4 5" id="KW-0472">Membrane</keyword>
<feature type="transmembrane region" description="Helical" evidence="5">
    <location>
        <begin position="41"/>
        <end position="62"/>
    </location>
</feature>
<comment type="subcellular location">
    <subcellularLocation>
        <location evidence="1">Membrane</location>
        <topology evidence="1">Multi-pass membrane protein</topology>
    </subcellularLocation>
</comment>
<dbReference type="OrthoDB" id="3181223at2"/>
<evidence type="ECO:0000313" key="7">
    <source>
        <dbReference type="Proteomes" id="UP000287605"/>
    </source>
</evidence>
<feature type="transmembrane region" description="Helical" evidence="5">
    <location>
        <begin position="129"/>
        <end position="147"/>
    </location>
</feature>
<dbReference type="PANTHER" id="PTHR11785:SF512">
    <property type="entry name" value="SOBREMESA, ISOFORM B"/>
    <property type="match status" value="1"/>
</dbReference>
<dbReference type="Gene3D" id="1.20.1740.10">
    <property type="entry name" value="Amino acid/polyamine transporter I"/>
    <property type="match status" value="1"/>
</dbReference>
<reference evidence="6 7" key="1">
    <citation type="submission" date="2017-05" db="EMBL/GenBank/DDBJ databases">
        <title>Vagococcus spp. assemblies.</title>
        <authorList>
            <person name="Gulvik C.A."/>
        </authorList>
    </citation>
    <scope>NUCLEOTIDE SEQUENCE [LARGE SCALE GENOMIC DNA]</scope>
    <source>
        <strain evidence="6 7">CCUG 51432</strain>
    </source>
</reference>
<evidence type="ECO:0000256" key="2">
    <source>
        <dbReference type="ARBA" id="ARBA00022692"/>
    </source>
</evidence>
<dbReference type="GO" id="GO:0015179">
    <property type="term" value="F:L-amino acid transmembrane transporter activity"/>
    <property type="evidence" value="ECO:0007669"/>
    <property type="project" value="TreeGrafter"/>
</dbReference>
<feature type="transmembrane region" description="Helical" evidence="5">
    <location>
        <begin position="281"/>
        <end position="303"/>
    </location>
</feature>
<feature type="transmembrane region" description="Helical" evidence="5">
    <location>
        <begin position="7"/>
        <end position="29"/>
    </location>
</feature>
<dbReference type="InterPro" id="IPR002293">
    <property type="entry name" value="AA/rel_permease1"/>
</dbReference>
<feature type="transmembrane region" description="Helical" evidence="5">
    <location>
        <begin position="334"/>
        <end position="351"/>
    </location>
</feature>
<dbReference type="PANTHER" id="PTHR11785">
    <property type="entry name" value="AMINO ACID TRANSPORTER"/>
    <property type="match status" value="1"/>
</dbReference>
<feature type="transmembrane region" description="Helical" evidence="5">
    <location>
        <begin position="363"/>
        <end position="382"/>
    </location>
</feature>
<evidence type="ECO:0000313" key="6">
    <source>
        <dbReference type="EMBL" id="RSU09816.1"/>
    </source>
</evidence>
<keyword evidence="7" id="KW-1185">Reference proteome</keyword>
<accession>A0A430AP33</accession>
<dbReference type="RefSeq" id="WP_126809707.1">
    <property type="nucleotide sequence ID" value="NZ_NGKA01000018.1"/>
</dbReference>
<evidence type="ECO:0000256" key="1">
    <source>
        <dbReference type="ARBA" id="ARBA00004141"/>
    </source>
</evidence>
<dbReference type="Pfam" id="PF13520">
    <property type="entry name" value="AA_permease_2"/>
    <property type="match status" value="1"/>
</dbReference>
<keyword evidence="3 5" id="KW-1133">Transmembrane helix</keyword>
<feature type="transmembrane region" description="Helical" evidence="5">
    <location>
        <begin position="230"/>
        <end position="250"/>
    </location>
</feature>
<feature type="transmembrane region" description="Helical" evidence="5">
    <location>
        <begin position="394"/>
        <end position="417"/>
    </location>
</feature>
<feature type="transmembrane region" description="Helical" evidence="5">
    <location>
        <begin position="195"/>
        <end position="218"/>
    </location>
</feature>
<sequence>MENNEHHYGLMTAITMIVGICIGSGIFFKADDILRYTGGDVALGVVVLCLGAFSIIFGSLSLTELSVRTEKNGGLVGYFEDFISPEIASAFGWFQTFLYIPSINVVVSWAAGIYTLMMLGVTSTLERQILVGAVYLLLIYGMNYLSLRLGGNFQIITTYVKLIPLAGVALLGMFWQPDVALETSGQVATTNSSGWLWLAALAPTAFSYDGWPVATSITNEIKNPKRNMPLALIIGPTVVLTVYVLYFLGINRILGAEYILQVGDQAIYDVGRLLLGERGGAIILSFVVVSVLGVTNGLTIGNLRMPQALATKNMIPFAKEVGEVDMKKKLSKNSFYISLFFSIFWMLIHYLTQKMNLIPGGDISEIAIIFGYICYPVLYVKIIQMYWKKEVKSVFKGLLSPVLGVLGSLIIVLGGIISNPVSVSIFIGICFIVSLTGFIYYRKKTFGKRSFRD</sequence>
<comment type="caution">
    <text evidence="6">The sequence shown here is derived from an EMBL/GenBank/DDBJ whole genome shotgun (WGS) entry which is preliminary data.</text>
</comment>
<dbReference type="Proteomes" id="UP000287605">
    <property type="component" value="Unassembled WGS sequence"/>
</dbReference>
<keyword evidence="2 5" id="KW-0812">Transmembrane</keyword>
<dbReference type="EMBL" id="NGKA01000018">
    <property type="protein sequence ID" value="RSU09816.1"/>
    <property type="molecule type" value="Genomic_DNA"/>
</dbReference>
<feature type="transmembrane region" description="Helical" evidence="5">
    <location>
        <begin position="423"/>
        <end position="441"/>
    </location>
</feature>
<name>A0A430AP33_9ENTE</name>
<evidence type="ECO:0000256" key="5">
    <source>
        <dbReference type="SAM" id="Phobius"/>
    </source>
</evidence>
<dbReference type="PIRSF" id="PIRSF006060">
    <property type="entry name" value="AA_transporter"/>
    <property type="match status" value="1"/>
</dbReference>
<proteinExistence type="predicted"/>
<evidence type="ECO:0000256" key="3">
    <source>
        <dbReference type="ARBA" id="ARBA00022989"/>
    </source>
</evidence>
<evidence type="ECO:0000256" key="4">
    <source>
        <dbReference type="ARBA" id="ARBA00023136"/>
    </source>
</evidence>
<dbReference type="AlphaFoldDB" id="A0A430AP33"/>
<gene>
    <name evidence="6" type="ORF">CBF29_10620</name>
</gene>
<evidence type="ECO:0008006" key="8">
    <source>
        <dbReference type="Google" id="ProtNLM"/>
    </source>
</evidence>
<dbReference type="InterPro" id="IPR050598">
    <property type="entry name" value="AminoAcid_Transporter"/>
</dbReference>